<dbReference type="Pfam" id="PF07883">
    <property type="entry name" value="Cupin_2"/>
    <property type="match status" value="1"/>
</dbReference>
<proteinExistence type="predicted"/>
<dbReference type="SMART" id="SM00530">
    <property type="entry name" value="HTH_XRE"/>
    <property type="match status" value="1"/>
</dbReference>
<keyword evidence="3" id="KW-0804">Transcription</keyword>
<sequence length="186" mass="20687">MNLTEIIGKRLKVMRGQRSWSLDQAAQATGVSKPMLSQIERGESNPTVSTLWKIANGFGVSFSSFVEEEQPSIKKVITNEIDPIADASGTFLVRPLFPVERGKSFEIYSLELLPGCSYSSEAHPDGVEEYLLVEEGSFALTVHENTFTLSAGENLRFAANFSHCYQNHGDTPAKLIMMIYYPYPRA</sequence>
<dbReference type="GO" id="GO:0003677">
    <property type="term" value="F:DNA binding"/>
    <property type="evidence" value="ECO:0007669"/>
    <property type="project" value="UniProtKB-KW"/>
</dbReference>
<feature type="domain" description="HTH cro/C1-type" evidence="4">
    <location>
        <begin position="11"/>
        <end position="65"/>
    </location>
</feature>
<evidence type="ECO:0000256" key="3">
    <source>
        <dbReference type="ARBA" id="ARBA00023163"/>
    </source>
</evidence>
<dbReference type="InterPro" id="IPR011051">
    <property type="entry name" value="RmlC_Cupin_sf"/>
</dbReference>
<dbReference type="RefSeq" id="WP_090238098.1">
    <property type="nucleotide sequence ID" value="NZ_FNHW01000003.1"/>
</dbReference>
<dbReference type="PROSITE" id="PS50943">
    <property type="entry name" value="HTH_CROC1"/>
    <property type="match status" value="1"/>
</dbReference>
<accession>A0A1H0AYK6</accession>
<evidence type="ECO:0000256" key="2">
    <source>
        <dbReference type="ARBA" id="ARBA00023125"/>
    </source>
</evidence>
<dbReference type="InterPro" id="IPR001387">
    <property type="entry name" value="Cro/C1-type_HTH"/>
</dbReference>
<dbReference type="Gene3D" id="1.10.260.40">
    <property type="entry name" value="lambda repressor-like DNA-binding domains"/>
    <property type="match status" value="1"/>
</dbReference>
<gene>
    <name evidence="5" type="ORF">SAMN04488137_4294</name>
</gene>
<evidence type="ECO:0000313" key="6">
    <source>
        <dbReference type="Proteomes" id="UP000199544"/>
    </source>
</evidence>
<evidence type="ECO:0000313" key="5">
    <source>
        <dbReference type="EMBL" id="SDN38381.1"/>
    </source>
</evidence>
<reference evidence="6" key="1">
    <citation type="submission" date="2016-10" db="EMBL/GenBank/DDBJ databases">
        <authorList>
            <person name="Varghese N."/>
            <person name="Submissions S."/>
        </authorList>
    </citation>
    <scope>NUCLEOTIDE SEQUENCE [LARGE SCALE GENOMIC DNA]</scope>
    <source>
        <strain evidence="6">CGMCC 1.6854</strain>
    </source>
</reference>
<evidence type="ECO:0000259" key="4">
    <source>
        <dbReference type="PROSITE" id="PS50943"/>
    </source>
</evidence>
<name>A0A1H0AYK6_9BACL</name>
<dbReference type="InterPro" id="IPR013096">
    <property type="entry name" value="Cupin_2"/>
</dbReference>
<dbReference type="OrthoDB" id="9781521at2"/>
<dbReference type="Gene3D" id="2.60.120.10">
    <property type="entry name" value="Jelly Rolls"/>
    <property type="match status" value="1"/>
</dbReference>
<dbReference type="AlphaFoldDB" id="A0A1H0AYK6"/>
<dbReference type="Pfam" id="PF01381">
    <property type="entry name" value="HTH_3"/>
    <property type="match status" value="1"/>
</dbReference>
<dbReference type="PANTHER" id="PTHR46797">
    <property type="entry name" value="HTH-TYPE TRANSCRIPTIONAL REGULATOR"/>
    <property type="match status" value="1"/>
</dbReference>
<dbReference type="Proteomes" id="UP000199544">
    <property type="component" value="Unassembled WGS sequence"/>
</dbReference>
<dbReference type="SUPFAM" id="SSF47413">
    <property type="entry name" value="lambda repressor-like DNA-binding domains"/>
    <property type="match status" value="1"/>
</dbReference>
<dbReference type="CDD" id="cd00093">
    <property type="entry name" value="HTH_XRE"/>
    <property type="match status" value="1"/>
</dbReference>
<dbReference type="STRING" id="459525.SAMN04488137_4294"/>
<dbReference type="PANTHER" id="PTHR46797:SF23">
    <property type="entry name" value="HTH-TYPE TRANSCRIPTIONAL REGULATOR SUTR"/>
    <property type="match status" value="1"/>
</dbReference>
<dbReference type="EMBL" id="FNHW01000003">
    <property type="protein sequence ID" value="SDN38381.1"/>
    <property type="molecule type" value="Genomic_DNA"/>
</dbReference>
<dbReference type="GO" id="GO:0003700">
    <property type="term" value="F:DNA-binding transcription factor activity"/>
    <property type="evidence" value="ECO:0007669"/>
    <property type="project" value="TreeGrafter"/>
</dbReference>
<evidence type="ECO:0000256" key="1">
    <source>
        <dbReference type="ARBA" id="ARBA00023015"/>
    </source>
</evidence>
<keyword evidence="6" id="KW-1185">Reference proteome</keyword>
<dbReference type="SUPFAM" id="SSF51182">
    <property type="entry name" value="RmlC-like cupins"/>
    <property type="match status" value="1"/>
</dbReference>
<protein>
    <submittedName>
        <fullName evidence="5">Transcriptional regulator, XRE family with cupin sensor</fullName>
    </submittedName>
</protein>
<dbReference type="InterPro" id="IPR014710">
    <property type="entry name" value="RmlC-like_jellyroll"/>
</dbReference>
<dbReference type="CDD" id="cd02209">
    <property type="entry name" value="cupin_XRE_C"/>
    <property type="match status" value="1"/>
</dbReference>
<dbReference type="GO" id="GO:0005829">
    <property type="term" value="C:cytosol"/>
    <property type="evidence" value="ECO:0007669"/>
    <property type="project" value="TreeGrafter"/>
</dbReference>
<organism evidence="5 6">
    <name type="scientific">Fictibacillus solisalsi</name>
    <dbReference type="NCBI Taxonomy" id="459525"/>
    <lineage>
        <taxon>Bacteria</taxon>
        <taxon>Bacillati</taxon>
        <taxon>Bacillota</taxon>
        <taxon>Bacilli</taxon>
        <taxon>Bacillales</taxon>
        <taxon>Fictibacillaceae</taxon>
        <taxon>Fictibacillus</taxon>
    </lineage>
</organism>
<dbReference type="InterPro" id="IPR050807">
    <property type="entry name" value="TransReg_Diox_bact_type"/>
</dbReference>
<keyword evidence="1" id="KW-0805">Transcription regulation</keyword>
<dbReference type="InterPro" id="IPR010982">
    <property type="entry name" value="Lambda_DNA-bd_dom_sf"/>
</dbReference>
<keyword evidence="2" id="KW-0238">DNA-binding</keyword>